<proteinExistence type="predicted"/>
<reference evidence="9" key="1">
    <citation type="journal article" date="2018" name="Gigascience">
        <title>Genome assembly of the Pink Ipe (Handroanthus impetiginosus, Bignoniaceae), a highly valued, ecologically keystone Neotropical timber forest tree.</title>
        <authorList>
            <person name="Silva-Junior O.B."/>
            <person name="Grattapaglia D."/>
            <person name="Novaes E."/>
            <person name="Collevatti R.G."/>
        </authorList>
    </citation>
    <scope>NUCLEOTIDE SEQUENCE [LARGE SCALE GENOMIC DNA]</scope>
    <source>
        <strain evidence="9">cv. UFG-1</strain>
    </source>
</reference>
<evidence type="ECO:0000259" key="7">
    <source>
        <dbReference type="PROSITE" id="PS50845"/>
    </source>
</evidence>
<dbReference type="GO" id="GO:0009617">
    <property type="term" value="P:response to bacterium"/>
    <property type="evidence" value="ECO:0007669"/>
    <property type="project" value="InterPro"/>
</dbReference>
<name>A0A2G9I711_9LAMI</name>
<evidence type="ECO:0000256" key="4">
    <source>
        <dbReference type="ARBA" id="ARBA00022989"/>
    </source>
</evidence>
<feature type="domain" description="Reticulon" evidence="7">
    <location>
        <begin position="41"/>
        <end position="228"/>
    </location>
</feature>
<evidence type="ECO:0000313" key="9">
    <source>
        <dbReference type="Proteomes" id="UP000231279"/>
    </source>
</evidence>
<evidence type="ECO:0000256" key="2">
    <source>
        <dbReference type="ARBA" id="ARBA00022692"/>
    </source>
</evidence>
<feature type="transmembrane region" description="Helical" evidence="6">
    <location>
        <begin position="52"/>
        <end position="70"/>
    </location>
</feature>
<dbReference type="PANTHER" id="PTHR10994:SF177">
    <property type="entry name" value="RETICULON-LIKE PROTEIN B15"/>
    <property type="match status" value="1"/>
</dbReference>
<keyword evidence="4 6" id="KW-1133">Transmembrane helix</keyword>
<dbReference type="AlphaFoldDB" id="A0A2G9I711"/>
<protein>
    <recommendedName>
        <fullName evidence="6">Reticulon-like protein</fullName>
    </recommendedName>
</protein>
<comment type="caution">
    <text evidence="8">The sequence shown here is derived from an EMBL/GenBank/DDBJ whole genome shotgun (WGS) entry which is preliminary data.</text>
</comment>
<dbReference type="GO" id="GO:0005789">
    <property type="term" value="C:endoplasmic reticulum membrane"/>
    <property type="evidence" value="ECO:0007669"/>
    <property type="project" value="UniProtKB-SubCell"/>
</dbReference>
<dbReference type="Proteomes" id="UP000231279">
    <property type="component" value="Unassembled WGS sequence"/>
</dbReference>
<feature type="transmembrane region" description="Helical" evidence="6">
    <location>
        <begin position="77"/>
        <end position="99"/>
    </location>
</feature>
<accession>A0A2G9I711</accession>
<keyword evidence="2 6" id="KW-0812">Transmembrane</keyword>
<evidence type="ECO:0000256" key="6">
    <source>
        <dbReference type="RuleBase" id="RU363132"/>
    </source>
</evidence>
<evidence type="ECO:0000256" key="3">
    <source>
        <dbReference type="ARBA" id="ARBA00022824"/>
    </source>
</evidence>
<sequence length="228" mass="26069">MNHNFSDTSEEMVHNEDALEGKVHLFGRQKPVHTALGGGKPADVILWRNKQISAALLAGSTVIWLLFEWIGYHLIPFLCHSLILSLATLFLWSNLSFFVNKSPYNFPEIALPEDLCTSVALLLRDRCNQAICIFHDVASGKDLKKFFSAIFTLWVLSIVGSWFDFLTITYIIFVVLLTMPPLYEKHEDKVDSYAQKAKAKLKRQYSKLDEKVLQKLPKVPFIPDNKQQ</sequence>
<dbReference type="STRING" id="429701.A0A2G9I711"/>
<keyword evidence="3 6" id="KW-0256">Endoplasmic reticulum</keyword>
<dbReference type="PROSITE" id="PS50845">
    <property type="entry name" value="RETICULON"/>
    <property type="match status" value="1"/>
</dbReference>
<evidence type="ECO:0000256" key="1">
    <source>
        <dbReference type="ARBA" id="ARBA00004477"/>
    </source>
</evidence>
<gene>
    <name evidence="8" type="ORF">CDL12_01707</name>
</gene>
<dbReference type="Pfam" id="PF02453">
    <property type="entry name" value="Reticulon"/>
    <property type="match status" value="1"/>
</dbReference>
<evidence type="ECO:0000313" key="8">
    <source>
        <dbReference type="EMBL" id="PIN25549.1"/>
    </source>
</evidence>
<keyword evidence="5 6" id="KW-0472">Membrane</keyword>
<dbReference type="EMBL" id="NKXS01000218">
    <property type="protein sequence ID" value="PIN25549.1"/>
    <property type="molecule type" value="Genomic_DNA"/>
</dbReference>
<dbReference type="OrthoDB" id="567788at2759"/>
<dbReference type="PANTHER" id="PTHR10994">
    <property type="entry name" value="RETICULON"/>
    <property type="match status" value="1"/>
</dbReference>
<dbReference type="InterPro" id="IPR045064">
    <property type="entry name" value="Reticulon-like"/>
</dbReference>
<keyword evidence="9" id="KW-1185">Reference proteome</keyword>
<feature type="transmembrane region" description="Helical" evidence="6">
    <location>
        <begin position="146"/>
        <end position="179"/>
    </location>
</feature>
<dbReference type="InterPro" id="IPR003388">
    <property type="entry name" value="Reticulon"/>
</dbReference>
<comment type="subcellular location">
    <subcellularLocation>
        <location evidence="1 6">Endoplasmic reticulum membrane</location>
        <topology evidence="1 6">Multi-pass membrane protein</topology>
    </subcellularLocation>
</comment>
<evidence type="ECO:0000256" key="5">
    <source>
        <dbReference type="ARBA" id="ARBA00023136"/>
    </source>
</evidence>
<organism evidence="8 9">
    <name type="scientific">Handroanthus impetiginosus</name>
    <dbReference type="NCBI Taxonomy" id="429701"/>
    <lineage>
        <taxon>Eukaryota</taxon>
        <taxon>Viridiplantae</taxon>
        <taxon>Streptophyta</taxon>
        <taxon>Embryophyta</taxon>
        <taxon>Tracheophyta</taxon>
        <taxon>Spermatophyta</taxon>
        <taxon>Magnoliopsida</taxon>
        <taxon>eudicotyledons</taxon>
        <taxon>Gunneridae</taxon>
        <taxon>Pentapetalae</taxon>
        <taxon>asterids</taxon>
        <taxon>lamiids</taxon>
        <taxon>Lamiales</taxon>
        <taxon>Bignoniaceae</taxon>
        <taxon>Crescentiina</taxon>
        <taxon>Tabebuia alliance</taxon>
        <taxon>Handroanthus</taxon>
    </lineage>
</organism>